<dbReference type="NCBIfam" id="TIGR02681">
    <property type="entry name" value="phage_pRha"/>
    <property type="match status" value="1"/>
</dbReference>
<dbReference type="EMBL" id="SHDO01000010">
    <property type="protein sequence ID" value="MBX6980438.1"/>
    <property type="molecule type" value="Genomic_DNA"/>
</dbReference>
<evidence type="ECO:0000259" key="1">
    <source>
        <dbReference type="Pfam" id="PF10549"/>
    </source>
</evidence>
<dbReference type="AlphaFoldDB" id="A0AAP2JYD2"/>
<feature type="domain" description="Bacteriophage P22 Orf201 C-terminal" evidence="1">
    <location>
        <begin position="123"/>
        <end position="175"/>
    </location>
</feature>
<dbReference type="Proteomes" id="UP000824410">
    <property type="component" value="Unassembled WGS sequence"/>
</dbReference>
<name>A0AAP2JYD2_PRORE</name>
<protein>
    <submittedName>
        <fullName evidence="2">Rha family transcriptional regulator</fullName>
    </submittedName>
</protein>
<evidence type="ECO:0000313" key="3">
    <source>
        <dbReference type="Proteomes" id="UP000824410"/>
    </source>
</evidence>
<dbReference type="InterPro" id="IPR014054">
    <property type="entry name" value="Phage_regulatory_Rha"/>
</dbReference>
<dbReference type="RefSeq" id="WP_131679878.1">
    <property type="nucleotide sequence ID" value="NZ_JAGKMH010000021.1"/>
</dbReference>
<dbReference type="Pfam" id="PF10549">
    <property type="entry name" value="ORF11CD3"/>
    <property type="match status" value="1"/>
</dbReference>
<dbReference type="InterPro" id="IPR018877">
    <property type="entry name" value="Phage_P22_Orf201_C"/>
</dbReference>
<organism evidence="2 3">
    <name type="scientific">Providencia rettgeri</name>
    <dbReference type="NCBI Taxonomy" id="587"/>
    <lineage>
        <taxon>Bacteria</taxon>
        <taxon>Pseudomonadati</taxon>
        <taxon>Pseudomonadota</taxon>
        <taxon>Gammaproteobacteria</taxon>
        <taxon>Enterobacterales</taxon>
        <taxon>Morganellaceae</taxon>
        <taxon>Providencia</taxon>
    </lineage>
</organism>
<comment type="caution">
    <text evidence="2">The sequence shown here is derived from an EMBL/GenBank/DDBJ whole genome shotgun (WGS) entry which is preliminary data.</text>
</comment>
<dbReference type="Pfam" id="PF09669">
    <property type="entry name" value="Phage_pRha"/>
    <property type="match status" value="1"/>
</dbReference>
<proteinExistence type="predicted"/>
<accession>A0AAP2JYD2</accession>
<sequence length="179" mass="20680">MNNLMVVNGIDFRELVFLSGSNAETDTFKVALAFKKSHKDVLRKARSVIKSCSPSFAERNFTLCHENNNLQNGKPQPFYKMTRDGWMMLVMGFTGDEAVKLKEAFINAFNWMADVITKNIRTMEQERNKVILEFMKEKDVASMSGRLLNRWGRVKKPQLLNRIAEIEEKGQLRLPEFNA</sequence>
<reference evidence="2" key="1">
    <citation type="submission" date="2019-02" db="EMBL/GenBank/DDBJ databases">
        <title>Genomic characterization of isolates from hospital effluents in KZN, South Africa.</title>
        <authorList>
            <person name="Ntshobeni N."/>
            <person name="Allam M."/>
            <person name="Ismail A."/>
            <person name="Amoako D."/>
            <person name="Essack S."/>
            <person name="Chenia H."/>
        </authorList>
    </citation>
    <scope>NUCLEOTIDE SEQUENCE</scope>
    <source>
        <strain evidence="2">AFE97_S1</strain>
    </source>
</reference>
<evidence type="ECO:0000313" key="2">
    <source>
        <dbReference type="EMBL" id="MBX6980438.1"/>
    </source>
</evidence>
<gene>
    <name evidence="2" type="ORF">EX242_09205</name>
</gene>